<evidence type="ECO:0000313" key="2">
    <source>
        <dbReference type="Proteomes" id="UP000184387"/>
    </source>
</evidence>
<proteinExistence type="predicted"/>
<dbReference type="Proteomes" id="UP000184387">
    <property type="component" value="Unassembled WGS sequence"/>
</dbReference>
<dbReference type="AlphaFoldDB" id="A0A1M6RLW6"/>
<dbReference type="GO" id="GO:0020037">
    <property type="term" value="F:heme binding"/>
    <property type="evidence" value="ECO:0007669"/>
    <property type="project" value="InterPro"/>
</dbReference>
<organism evidence="1 2">
    <name type="scientific">Muricoccus roseus</name>
    <dbReference type="NCBI Taxonomy" id="198092"/>
    <lineage>
        <taxon>Bacteria</taxon>
        <taxon>Pseudomonadati</taxon>
        <taxon>Pseudomonadota</taxon>
        <taxon>Alphaproteobacteria</taxon>
        <taxon>Acetobacterales</taxon>
        <taxon>Roseomonadaceae</taxon>
        <taxon>Muricoccus</taxon>
    </lineage>
</organism>
<dbReference type="GO" id="GO:0009055">
    <property type="term" value="F:electron transfer activity"/>
    <property type="evidence" value="ECO:0007669"/>
    <property type="project" value="InterPro"/>
</dbReference>
<protein>
    <recommendedName>
        <fullName evidence="3">Cytochrome c</fullName>
    </recommendedName>
</protein>
<reference evidence="1 2" key="1">
    <citation type="submission" date="2016-11" db="EMBL/GenBank/DDBJ databases">
        <authorList>
            <person name="Jaros S."/>
            <person name="Januszkiewicz K."/>
            <person name="Wedrychowicz H."/>
        </authorList>
    </citation>
    <scope>NUCLEOTIDE SEQUENCE [LARGE SCALE GENOMIC DNA]</scope>
    <source>
        <strain evidence="1 2">DSM 14916</strain>
    </source>
</reference>
<dbReference type="SUPFAM" id="SSF46626">
    <property type="entry name" value="Cytochrome c"/>
    <property type="match status" value="1"/>
</dbReference>
<evidence type="ECO:0008006" key="3">
    <source>
        <dbReference type="Google" id="ProtNLM"/>
    </source>
</evidence>
<evidence type="ECO:0000313" key="1">
    <source>
        <dbReference type="EMBL" id="SHK33463.1"/>
    </source>
</evidence>
<dbReference type="EMBL" id="FQZF01000044">
    <property type="protein sequence ID" value="SHK33463.1"/>
    <property type="molecule type" value="Genomic_DNA"/>
</dbReference>
<keyword evidence="2" id="KW-1185">Reference proteome</keyword>
<dbReference type="STRING" id="198092.SAMN02745194_04722"/>
<accession>A0A1M6RLW6</accession>
<gene>
    <name evidence="1" type="ORF">SAMN02745194_04722</name>
</gene>
<name>A0A1M6RLW6_9PROT</name>
<sequence length="44" mass="5103">MPGFKGVLSDTEIRAVLAFIKSSWPDRERSLQERQSRIQREAGR</sequence>
<dbReference type="InterPro" id="IPR036909">
    <property type="entry name" value="Cyt_c-like_dom_sf"/>
</dbReference>